<dbReference type="GO" id="GO:0004222">
    <property type="term" value="F:metalloendopeptidase activity"/>
    <property type="evidence" value="ECO:0007669"/>
    <property type="project" value="InterPro"/>
</dbReference>
<name>A0A1Y2HLM4_9FUNG</name>
<keyword evidence="4" id="KW-0479">Metal-binding</keyword>
<dbReference type="AlphaFoldDB" id="A0A1Y2HLM4"/>
<gene>
    <name evidence="8" type="ORF">BCR44DRAFT_1435319</name>
</gene>
<sequence length="741" mass="79392">MTVRSADSHDDLHVLRRRKRQTGNAHREAAEPLHIQRNRESMDSPSHGGESPATVHPHHGWPRRTKIYVAIVAAWMLLDCTGSWTFGQSTGRRTRRGVNLDGTNAATHQLVQVIAHVPGSAEPVDLYSRSKKDSTPVAFPKELQLSLTAEESALELLVEHNEHLMAPSYRHVYSHEQTDQAAVKARSGRALEHLERAENCFYTGTLLGHPSSIVAISTCDGVNGFIEFNRTARYSIHALAEKDVPTKNRASIPQRQEPLLDSLPTTVTRRHALIREPSNQEAAHHSACAVDSTSPPASLPEPPRSPLTPQRPFSSSSNLVMELMLANDYERYQEWGADTEISALELANYASALYKRGSNLVTPPPTLSIAVRALPTNANTFLAYNDVGHLLTSRVLTSTSSGAAGAASIEGYAYVSAMCRADRACGVVRGVKMANMGYQAVTLAHELGHNLGMSHDGSSGCAANGFIMQAASCANCPSLVSQWSDCSQSQLNTFLTSGAGSCLSNEPRLCGNGVVDPFEECDSGNPINGSSCCTSTCRLRAGAQCDDRNGPCCSNCQFRSAGTQCRGLSTNSVQAPCDIADTCSGDSFACPNMLKSNGTKCTYTPASSTTPINGTCNRGYCQSRATLCASMGNTYSPLCDQMGDNACVLYCSTSTDPSQPGCVSYRYSSGMAVAVPDFAPCNLTSVRRGSCLAGVCQYESTLNETGTGSDKPSWGQRRWEMPGWAGVGGWVALMMAAAMIV</sequence>
<dbReference type="SUPFAM" id="SSF57552">
    <property type="entry name" value="Blood coagulation inhibitor (disintegrin)"/>
    <property type="match status" value="1"/>
</dbReference>
<evidence type="ECO:0000256" key="4">
    <source>
        <dbReference type="PROSITE-ProRule" id="PRU00276"/>
    </source>
</evidence>
<comment type="function">
    <text evidence="2">Probable zinc protease.</text>
</comment>
<dbReference type="Gene3D" id="3.40.390.10">
    <property type="entry name" value="Collagenase (Catalytic Domain)"/>
    <property type="match status" value="1"/>
</dbReference>
<dbReference type="PANTHER" id="PTHR11905:SF159">
    <property type="entry name" value="ADAM METALLOPROTEASE"/>
    <property type="match status" value="1"/>
</dbReference>
<dbReference type="Pfam" id="PF01562">
    <property type="entry name" value="Pep_M12B_propep"/>
    <property type="match status" value="1"/>
</dbReference>
<evidence type="ECO:0000256" key="2">
    <source>
        <dbReference type="ARBA" id="ARBA00056552"/>
    </source>
</evidence>
<dbReference type="PROSITE" id="PS50215">
    <property type="entry name" value="ADAM_MEPRO"/>
    <property type="match status" value="1"/>
</dbReference>
<dbReference type="GO" id="GO:0006508">
    <property type="term" value="P:proteolysis"/>
    <property type="evidence" value="ECO:0007669"/>
    <property type="project" value="InterPro"/>
</dbReference>
<evidence type="ECO:0000259" key="7">
    <source>
        <dbReference type="PROSITE" id="PS50215"/>
    </source>
</evidence>
<dbReference type="Gene3D" id="4.10.70.10">
    <property type="entry name" value="Disintegrin domain"/>
    <property type="match status" value="1"/>
</dbReference>
<evidence type="ECO:0000256" key="5">
    <source>
        <dbReference type="SAM" id="MobiDB-lite"/>
    </source>
</evidence>
<dbReference type="Pfam" id="PF01421">
    <property type="entry name" value="Reprolysin"/>
    <property type="match status" value="1"/>
</dbReference>
<feature type="binding site" evidence="4">
    <location>
        <position position="455"/>
    </location>
    <ligand>
        <name>Zn(2+)</name>
        <dbReference type="ChEBI" id="CHEBI:29105"/>
        <note>catalytic</note>
    </ligand>
</feature>
<evidence type="ECO:0000256" key="3">
    <source>
        <dbReference type="ARBA" id="ARBA00074021"/>
    </source>
</evidence>
<evidence type="ECO:0000259" key="6">
    <source>
        <dbReference type="PROSITE" id="PS50214"/>
    </source>
</evidence>
<feature type="active site" evidence="4">
    <location>
        <position position="446"/>
    </location>
</feature>
<dbReference type="Pfam" id="PF00200">
    <property type="entry name" value="Disintegrin"/>
    <property type="match status" value="1"/>
</dbReference>
<keyword evidence="9" id="KW-1185">Reference proteome</keyword>
<feature type="region of interest" description="Disordered" evidence="5">
    <location>
        <begin position="1"/>
        <end position="60"/>
    </location>
</feature>
<dbReference type="PANTHER" id="PTHR11905">
    <property type="entry name" value="ADAM A DISINTEGRIN AND METALLOPROTEASE DOMAIN"/>
    <property type="match status" value="1"/>
</dbReference>
<dbReference type="EMBL" id="MCFL01000025">
    <property type="protein sequence ID" value="ORZ34874.1"/>
    <property type="molecule type" value="Genomic_DNA"/>
</dbReference>
<feature type="compositionally biased region" description="Pro residues" evidence="5">
    <location>
        <begin position="297"/>
        <end position="306"/>
    </location>
</feature>
<feature type="region of interest" description="Disordered" evidence="5">
    <location>
        <begin position="277"/>
        <end position="313"/>
    </location>
</feature>
<comment type="caution">
    <text evidence="8">The sequence shown here is derived from an EMBL/GenBank/DDBJ whole genome shotgun (WGS) entry which is preliminary data.</text>
</comment>
<feature type="binding site" evidence="4">
    <location>
        <position position="445"/>
    </location>
    <ligand>
        <name>Zn(2+)</name>
        <dbReference type="ChEBI" id="CHEBI:29105"/>
        <note>catalytic</note>
    </ligand>
</feature>
<dbReference type="InterPro" id="IPR036436">
    <property type="entry name" value="Disintegrin_dom_sf"/>
</dbReference>
<organism evidence="8 9">
    <name type="scientific">Catenaria anguillulae PL171</name>
    <dbReference type="NCBI Taxonomy" id="765915"/>
    <lineage>
        <taxon>Eukaryota</taxon>
        <taxon>Fungi</taxon>
        <taxon>Fungi incertae sedis</taxon>
        <taxon>Blastocladiomycota</taxon>
        <taxon>Blastocladiomycetes</taxon>
        <taxon>Blastocladiales</taxon>
        <taxon>Catenariaceae</taxon>
        <taxon>Catenaria</taxon>
    </lineage>
</organism>
<accession>A0A1Y2HLM4</accession>
<proteinExistence type="predicted"/>
<feature type="domain" description="Peptidase M12B" evidence="7">
    <location>
        <begin position="385"/>
        <end position="507"/>
    </location>
</feature>
<evidence type="ECO:0000256" key="1">
    <source>
        <dbReference type="ARBA" id="ARBA00023157"/>
    </source>
</evidence>
<evidence type="ECO:0000313" key="9">
    <source>
        <dbReference type="Proteomes" id="UP000193411"/>
    </source>
</evidence>
<feature type="binding site" evidence="4">
    <location>
        <position position="449"/>
    </location>
    <ligand>
        <name>Zn(2+)</name>
        <dbReference type="ChEBI" id="CHEBI:29105"/>
        <note>catalytic</note>
    </ligand>
</feature>
<feature type="compositionally biased region" description="Basic and acidic residues" evidence="5">
    <location>
        <begin position="1"/>
        <end position="14"/>
    </location>
</feature>
<comment type="caution">
    <text evidence="4">Lacks conserved residue(s) required for the propagation of feature annotation.</text>
</comment>
<reference evidence="8 9" key="1">
    <citation type="submission" date="2016-07" db="EMBL/GenBank/DDBJ databases">
        <title>Pervasive Adenine N6-methylation of Active Genes in Fungi.</title>
        <authorList>
            <consortium name="DOE Joint Genome Institute"/>
            <person name="Mondo S.J."/>
            <person name="Dannebaum R.O."/>
            <person name="Kuo R.C."/>
            <person name="Labutti K."/>
            <person name="Haridas S."/>
            <person name="Kuo A."/>
            <person name="Salamov A."/>
            <person name="Ahrendt S.R."/>
            <person name="Lipzen A."/>
            <person name="Sullivan W."/>
            <person name="Andreopoulos W.B."/>
            <person name="Clum A."/>
            <person name="Lindquist E."/>
            <person name="Daum C."/>
            <person name="Ramamoorthy G.K."/>
            <person name="Gryganskyi A."/>
            <person name="Culley D."/>
            <person name="Magnuson J.K."/>
            <person name="James T.Y."/>
            <person name="O'Malley M.A."/>
            <person name="Stajich J.E."/>
            <person name="Spatafora J.W."/>
            <person name="Visel A."/>
            <person name="Grigoriev I.V."/>
        </authorList>
    </citation>
    <scope>NUCLEOTIDE SEQUENCE [LARGE SCALE GENOMIC DNA]</scope>
    <source>
        <strain evidence="8 9">PL171</strain>
    </source>
</reference>
<dbReference type="STRING" id="765915.A0A1Y2HLM4"/>
<feature type="domain" description="Disintegrin" evidence="6">
    <location>
        <begin position="507"/>
        <end position="597"/>
    </location>
</feature>
<dbReference type="InterPro" id="IPR002870">
    <property type="entry name" value="Peptidase_M12B_N"/>
</dbReference>
<dbReference type="SUPFAM" id="SSF55486">
    <property type="entry name" value="Metalloproteases ('zincins'), catalytic domain"/>
    <property type="match status" value="1"/>
</dbReference>
<dbReference type="InterPro" id="IPR001590">
    <property type="entry name" value="Peptidase_M12B"/>
</dbReference>
<dbReference type="FunFam" id="4.10.70.10:FF:000003">
    <property type="entry name" value="Disintegrin and metalloproteinase domain-containing protein 17"/>
    <property type="match status" value="1"/>
</dbReference>
<keyword evidence="4" id="KW-0862">Zinc</keyword>
<dbReference type="GO" id="GO:0046872">
    <property type="term" value="F:metal ion binding"/>
    <property type="evidence" value="ECO:0007669"/>
    <property type="project" value="UniProtKB-KW"/>
</dbReference>
<evidence type="ECO:0000313" key="8">
    <source>
        <dbReference type="EMBL" id="ORZ34874.1"/>
    </source>
</evidence>
<dbReference type="Proteomes" id="UP000193411">
    <property type="component" value="Unassembled WGS sequence"/>
</dbReference>
<dbReference type="OrthoDB" id="5951731at2759"/>
<dbReference type="InterPro" id="IPR001762">
    <property type="entry name" value="Disintegrin_dom"/>
</dbReference>
<keyword evidence="1" id="KW-1015">Disulfide bond</keyword>
<dbReference type="SMART" id="SM00050">
    <property type="entry name" value="DISIN"/>
    <property type="match status" value="1"/>
</dbReference>
<dbReference type="PROSITE" id="PS50214">
    <property type="entry name" value="DISINTEGRIN_2"/>
    <property type="match status" value="1"/>
</dbReference>
<dbReference type="InterPro" id="IPR024079">
    <property type="entry name" value="MetalloPept_cat_dom_sf"/>
</dbReference>
<protein>
    <recommendedName>
        <fullName evidence="3">Disintegrin and metalloproteinase domain-containing protein B</fullName>
    </recommendedName>
</protein>